<evidence type="ECO:0000256" key="5">
    <source>
        <dbReference type="SAM" id="MobiDB-lite"/>
    </source>
</evidence>
<feature type="compositionally biased region" description="Polar residues" evidence="5">
    <location>
        <begin position="367"/>
        <end position="377"/>
    </location>
</feature>
<feature type="compositionally biased region" description="Polar residues" evidence="5">
    <location>
        <begin position="124"/>
        <end position="136"/>
    </location>
</feature>
<dbReference type="SUPFAM" id="SSF47473">
    <property type="entry name" value="EF-hand"/>
    <property type="match status" value="1"/>
</dbReference>
<dbReference type="GO" id="GO:0048306">
    <property type="term" value="F:calcium-dependent protein binding"/>
    <property type="evidence" value="ECO:0007669"/>
    <property type="project" value="TreeGrafter"/>
</dbReference>
<dbReference type="PROSITE" id="PS50222">
    <property type="entry name" value="EF_HAND_2"/>
    <property type="match status" value="1"/>
</dbReference>
<evidence type="ECO:0000313" key="8">
    <source>
        <dbReference type="Proteomes" id="UP000537522"/>
    </source>
</evidence>
<keyword evidence="4" id="KW-0106">Calcium</keyword>
<comment type="caution">
    <text evidence="7">The sequence shown here is derived from an EMBL/GenBank/DDBJ whole genome shotgun (WGS) entry which is preliminary data.</text>
</comment>
<feature type="compositionally biased region" description="Basic and acidic residues" evidence="5">
    <location>
        <begin position="248"/>
        <end position="274"/>
    </location>
</feature>
<evidence type="ECO:0000259" key="6">
    <source>
        <dbReference type="PROSITE" id="PS50222"/>
    </source>
</evidence>
<dbReference type="GO" id="GO:0046914">
    <property type="term" value="F:transition metal ion binding"/>
    <property type="evidence" value="ECO:0007669"/>
    <property type="project" value="InterPro"/>
</dbReference>
<proteinExistence type="inferred from homology"/>
<dbReference type="InterPro" id="IPR013787">
    <property type="entry name" value="S100_Ca-bd_sub"/>
</dbReference>
<evidence type="ECO:0000313" key="7">
    <source>
        <dbReference type="EMBL" id="NXK52450.1"/>
    </source>
</evidence>
<dbReference type="GO" id="GO:1902808">
    <property type="term" value="P:positive regulation of cell cycle G1/S phase transition"/>
    <property type="evidence" value="ECO:0007669"/>
    <property type="project" value="TreeGrafter"/>
</dbReference>
<keyword evidence="3" id="KW-0677">Repeat</keyword>
<dbReference type="InterPro" id="IPR002048">
    <property type="entry name" value="EF_hand_dom"/>
</dbReference>
<dbReference type="InterPro" id="IPR034325">
    <property type="entry name" value="S-100_dom"/>
</dbReference>
<feature type="compositionally biased region" description="Basic and acidic residues" evidence="5">
    <location>
        <begin position="301"/>
        <end position="310"/>
    </location>
</feature>
<dbReference type="PANTHER" id="PTHR11639:SF26">
    <property type="entry name" value="CORNULIN"/>
    <property type="match status" value="1"/>
</dbReference>
<dbReference type="InterPro" id="IPR018247">
    <property type="entry name" value="EF_Hand_1_Ca_BS"/>
</dbReference>
<name>A0A7L0K7U3_CHATO</name>
<feature type="compositionally biased region" description="Polar residues" evidence="5">
    <location>
        <begin position="284"/>
        <end position="300"/>
    </location>
</feature>
<evidence type="ECO:0000256" key="3">
    <source>
        <dbReference type="ARBA" id="ARBA00022737"/>
    </source>
</evidence>
<dbReference type="PANTHER" id="PTHR11639">
    <property type="entry name" value="S100 CALCIUM-BINDING PROTEIN"/>
    <property type="match status" value="1"/>
</dbReference>
<keyword evidence="8" id="KW-1185">Reference proteome</keyword>
<feature type="non-terminal residue" evidence="7">
    <location>
        <position position="400"/>
    </location>
</feature>
<dbReference type="Gene3D" id="1.10.238.10">
    <property type="entry name" value="EF-hand"/>
    <property type="match status" value="1"/>
</dbReference>
<dbReference type="GO" id="GO:0071345">
    <property type="term" value="P:cellular response to cytokine stimulus"/>
    <property type="evidence" value="ECO:0007669"/>
    <property type="project" value="TreeGrafter"/>
</dbReference>
<dbReference type="PROSITE" id="PS00303">
    <property type="entry name" value="S100_CABP"/>
    <property type="match status" value="1"/>
</dbReference>
<feature type="region of interest" description="Disordered" evidence="5">
    <location>
        <begin position="92"/>
        <end position="400"/>
    </location>
</feature>
<sequence length="400" mass="44793">MARLQENINGIIAVFYTYARRDGDCSTLSRGELRQLIEQEFADVIVNPRDPNTIEKVLRFLDEDSNGKVDFGEFLSLVFRVAKACYRQLQQCQAPEDKQEPTVQEEAGGEQSLGPGAAGRVSHQRQVPEQGVSKQGQEGGETPKKDQDTHQAQKGETPKKDQDTHQTQKGETPKKDQDTHQTQKGETPKKDQDTHQAQKGETPKDRDSQHTQKGETAKKDQDTHQDGKTKAPEGDPKRGEILDTETPEQDRNTHKAEKTPKQDPKKHQAQETEAPKLGPKHHQSPQMESAEQNLRCSSETPGRDTNKTHACEAPWQDPNPGETQKLLPPMRGVSPQPDPKPWGTHHSQARPLFPKPEVLVQDGSRAEAQSSPGQWQQGPHGKGQHAMEQQHLQPQWPPQQ</sequence>
<feature type="non-terminal residue" evidence="7">
    <location>
        <position position="1"/>
    </location>
</feature>
<dbReference type="InterPro" id="IPR001751">
    <property type="entry name" value="S100/CaBP7/8-like_CS"/>
</dbReference>
<dbReference type="AlphaFoldDB" id="A0A7L0K7U3"/>
<dbReference type="EMBL" id="VXAL01013080">
    <property type="protein sequence ID" value="NXK52450.1"/>
    <property type="molecule type" value="Genomic_DNA"/>
</dbReference>
<dbReference type="PROSITE" id="PS00018">
    <property type="entry name" value="EF_HAND_1"/>
    <property type="match status" value="1"/>
</dbReference>
<dbReference type="SMART" id="SM01394">
    <property type="entry name" value="S_100"/>
    <property type="match status" value="1"/>
</dbReference>
<keyword evidence="2" id="KW-0479">Metal-binding</keyword>
<evidence type="ECO:0000256" key="1">
    <source>
        <dbReference type="ARBA" id="ARBA00007323"/>
    </source>
</evidence>
<dbReference type="GO" id="GO:0051896">
    <property type="term" value="P:regulation of phosphatidylinositol 3-kinase/protein kinase B signal transduction"/>
    <property type="evidence" value="ECO:0007669"/>
    <property type="project" value="TreeGrafter"/>
</dbReference>
<dbReference type="Proteomes" id="UP000537522">
    <property type="component" value="Unassembled WGS sequence"/>
</dbReference>
<organism evidence="7 8">
    <name type="scientific">Chauna torquata</name>
    <name type="common">Southern screamer</name>
    <dbReference type="NCBI Taxonomy" id="30388"/>
    <lineage>
        <taxon>Eukaryota</taxon>
        <taxon>Metazoa</taxon>
        <taxon>Chordata</taxon>
        <taxon>Craniata</taxon>
        <taxon>Vertebrata</taxon>
        <taxon>Euteleostomi</taxon>
        <taxon>Archelosauria</taxon>
        <taxon>Archosauria</taxon>
        <taxon>Dinosauria</taxon>
        <taxon>Saurischia</taxon>
        <taxon>Theropoda</taxon>
        <taxon>Coelurosauria</taxon>
        <taxon>Aves</taxon>
        <taxon>Neognathae</taxon>
        <taxon>Galloanserae</taxon>
        <taxon>Anseriformes</taxon>
        <taxon>Anhimidae</taxon>
        <taxon>Chauna</taxon>
    </lineage>
</organism>
<comment type="similarity">
    <text evidence="1">Belongs to the S-100 family.</text>
</comment>
<feature type="domain" description="EF-hand" evidence="6">
    <location>
        <begin position="49"/>
        <end position="84"/>
    </location>
</feature>
<feature type="compositionally biased region" description="Basic and acidic residues" evidence="5">
    <location>
        <begin position="141"/>
        <end position="241"/>
    </location>
</feature>
<dbReference type="Pfam" id="PF01023">
    <property type="entry name" value="S_100"/>
    <property type="match status" value="1"/>
</dbReference>
<dbReference type="InterPro" id="IPR011992">
    <property type="entry name" value="EF-hand-dom_pair"/>
</dbReference>
<protein>
    <submittedName>
        <fullName evidence="7">CRNN protein</fullName>
    </submittedName>
</protein>
<gene>
    <name evidence="7" type="primary">Crnn</name>
    <name evidence="7" type="ORF">CHATOR_R12370</name>
</gene>
<reference evidence="7 8" key="1">
    <citation type="submission" date="2019-09" db="EMBL/GenBank/DDBJ databases">
        <title>Bird 10,000 Genomes (B10K) Project - Family phase.</title>
        <authorList>
            <person name="Zhang G."/>
        </authorList>
    </citation>
    <scope>NUCLEOTIDE SEQUENCE [LARGE SCALE GENOMIC DNA]</scope>
    <source>
        <strain evidence="7">B10K-DU-011-36</strain>
        <tissue evidence="7">Muscle</tissue>
    </source>
</reference>
<accession>A0A7L0K7U3</accession>
<dbReference type="CDD" id="cd00213">
    <property type="entry name" value="S-100"/>
    <property type="match status" value="1"/>
</dbReference>
<dbReference type="GO" id="GO:0005615">
    <property type="term" value="C:extracellular space"/>
    <property type="evidence" value="ECO:0007669"/>
    <property type="project" value="TreeGrafter"/>
</dbReference>
<evidence type="ECO:0000256" key="4">
    <source>
        <dbReference type="ARBA" id="ARBA00022837"/>
    </source>
</evidence>
<dbReference type="GO" id="GO:0005509">
    <property type="term" value="F:calcium ion binding"/>
    <property type="evidence" value="ECO:0007669"/>
    <property type="project" value="InterPro"/>
</dbReference>
<evidence type="ECO:0000256" key="2">
    <source>
        <dbReference type="ARBA" id="ARBA00022723"/>
    </source>
</evidence>